<dbReference type="AlphaFoldDB" id="A0A0D1E8A6"/>
<dbReference type="PANTHER" id="PTHR48419:SF1">
    <property type="entry name" value="SULFOTRANSFERASE DOMAIN-CONTAINING PROTEIN"/>
    <property type="match status" value="1"/>
</dbReference>
<organism evidence="1 2">
    <name type="scientific">Mycosarcoma maydis</name>
    <name type="common">Corn smut fungus</name>
    <name type="synonym">Ustilago maydis</name>
    <dbReference type="NCBI Taxonomy" id="5270"/>
    <lineage>
        <taxon>Eukaryota</taxon>
        <taxon>Fungi</taxon>
        <taxon>Dikarya</taxon>
        <taxon>Basidiomycota</taxon>
        <taxon>Ustilaginomycotina</taxon>
        <taxon>Ustilaginomycetes</taxon>
        <taxon>Ustilaginales</taxon>
        <taxon>Ustilaginaceae</taxon>
        <taxon>Mycosarcoma</taxon>
    </lineage>
</organism>
<dbReference type="EMBL" id="CM003142">
    <property type="protein sequence ID" value="KIS70630.1"/>
    <property type="molecule type" value="Genomic_DNA"/>
</dbReference>
<reference evidence="1 2" key="1">
    <citation type="journal article" date="2006" name="Nature">
        <title>Insights from the genome of the biotrophic fungal plant pathogen Ustilago maydis.</title>
        <authorList>
            <person name="Kamper J."/>
            <person name="Kahmann R."/>
            <person name="Bolker M."/>
            <person name="Ma L.J."/>
            <person name="Brefort T."/>
            <person name="Saville B.J."/>
            <person name="Banuett F."/>
            <person name="Kronstad J.W."/>
            <person name="Gold S.E."/>
            <person name="Muller O."/>
            <person name="Perlin M.H."/>
            <person name="Wosten H.A."/>
            <person name="de Vries R."/>
            <person name="Ruiz-Herrera J."/>
            <person name="Reynaga-Pena C.G."/>
            <person name="Snetselaar K."/>
            <person name="McCann M."/>
            <person name="Perez-Martin J."/>
            <person name="Feldbrugge M."/>
            <person name="Basse C.W."/>
            <person name="Steinberg G."/>
            <person name="Ibeas J.I."/>
            <person name="Holloman W."/>
            <person name="Guzman P."/>
            <person name="Farman M."/>
            <person name="Stajich J.E."/>
            <person name="Sentandreu R."/>
            <person name="Gonzalez-Prieto J.M."/>
            <person name="Kennell J.C."/>
            <person name="Molina L."/>
            <person name="Schirawski J."/>
            <person name="Mendoza-Mendoza A."/>
            <person name="Greilinger D."/>
            <person name="Munch K."/>
            <person name="Rossel N."/>
            <person name="Scherer M."/>
            <person name="Vranes M."/>
            <person name="Ladendorf O."/>
            <person name="Vincon V."/>
            <person name="Fuchs U."/>
            <person name="Sandrock B."/>
            <person name="Meng S."/>
            <person name="Ho E.C."/>
            <person name="Cahill M.J."/>
            <person name="Boyce K.J."/>
            <person name="Klose J."/>
            <person name="Klosterman S.J."/>
            <person name="Deelstra H.J."/>
            <person name="Ortiz-Castellanos L."/>
            <person name="Li W."/>
            <person name="Sanchez-Alonso P."/>
            <person name="Schreier P.H."/>
            <person name="Hauser-Hahn I."/>
            <person name="Vaupel M."/>
            <person name="Koopmann E."/>
            <person name="Friedrich G."/>
            <person name="Voss H."/>
            <person name="Schluter T."/>
            <person name="Margolis J."/>
            <person name="Platt D."/>
            <person name="Swimmer C."/>
            <person name="Gnirke A."/>
            <person name="Chen F."/>
            <person name="Vysotskaia V."/>
            <person name="Mannhaupt G."/>
            <person name="Guldener U."/>
            <person name="Munsterkotter M."/>
            <person name="Haase D."/>
            <person name="Oesterheld M."/>
            <person name="Mewes H.W."/>
            <person name="Mauceli E.W."/>
            <person name="DeCaprio D."/>
            <person name="Wade C.M."/>
            <person name="Butler J."/>
            <person name="Young S."/>
            <person name="Jaffe D.B."/>
            <person name="Calvo S."/>
            <person name="Nusbaum C."/>
            <person name="Galagan J."/>
            <person name="Birren B.W."/>
        </authorList>
    </citation>
    <scope>NUCLEOTIDE SEQUENCE [LARGE SCALE GENOMIC DNA]</scope>
    <source>
        <strain evidence="2">DSM 14603 / FGSC 9021 / UM521</strain>
    </source>
</reference>
<evidence type="ECO:0000313" key="1">
    <source>
        <dbReference type="EMBL" id="KIS70630.1"/>
    </source>
</evidence>
<dbReference type="InParanoid" id="A0A0D1E8A6"/>
<dbReference type="InterPro" id="IPR053226">
    <property type="entry name" value="Pyrrolopyrazine_biosynth_F"/>
</dbReference>
<keyword evidence="2" id="KW-1185">Reference proteome</keyword>
<dbReference type="PANTHER" id="PTHR48419">
    <property type="entry name" value="SULFOTRANSFERASE DOMAIN-CONTAINING PROTEIN"/>
    <property type="match status" value="1"/>
</dbReference>
<dbReference type="Pfam" id="PF19798">
    <property type="entry name" value="Sulfotransfer_5"/>
    <property type="match status" value="1"/>
</dbReference>
<dbReference type="RefSeq" id="XP_011387750.1">
    <property type="nucleotide sequence ID" value="XM_011389448.1"/>
</dbReference>
<dbReference type="GO" id="GO:0019752">
    <property type="term" value="P:carboxylic acid metabolic process"/>
    <property type="evidence" value="ECO:0000318"/>
    <property type="project" value="GO_Central"/>
</dbReference>
<dbReference type="InterPro" id="IPR027417">
    <property type="entry name" value="P-loop_NTPase"/>
</dbReference>
<name>A0A0D1E8A6_MYCMD</name>
<sequence>MSLSEQPLPIVIWVHPRSCSTAFERSLMQRPDTVVFHEPIGDPFYLGKDRPCRRFDDDHAKKSGNYDLTVTEVLQKVLNPTKEDLSKNKSWPPKYVFLKDMGQCLFPAKILHQLHPESKVFPASADDSSSTSTPFDINAPVIENPTTVPTAILKRFRHSFLIRTPEKSIPSYWKCVQEGASGWEFWDQADAGYVELKILYDWISNPNSTFNTESGDQHAVEQPQPPPLLDASTLLAHPDHAIKSYCDAMGIPFTPEMLSWDSGPVDEWAKWGGYHNAAENSTGFKKEAPASSNEAAKPKAKVAEHLQSAVDACNPHYQYLLSKATIRAP</sequence>
<dbReference type="OMA" id="TVVFHEP"/>
<gene>
    <name evidence="1" type="ORF">UMAG_01795</name>
</gene>
<evidence type="ECO:0000313" key="2">
    <source>
        <dbReference type="Proteomes" id="UP000000561"/>
    </source>
</evidence>
<dbReference type="GeneID" id="23562696"/>
<dbReference type="STRING" id="237631.A0A0D1E8A6"/>
<dbReference type="OrthoDB" id="2405944at2759"/>
<dbReference type="VEuPathDB" id="FungiDB:UMAG_01795"/>
<protein>
    <submittedName>
        <fullName evidence="1">Uncharacterized protein</fullName>
    </submittedName>
</protein>
<dbReference type="Proteomes" id="UP000000561">
    <property type="component" value="Chromosome 3"/>
</dbReference>
<proteinExistence type="predicted"/>
<dbReference type="SUPFAM" id="SSF52540">
    <property type="entry name" value="P-loop containing nucleoside triphosphate hydrolases"/>
    <property type="match status" value="1"/>
</dbReference>
<dbReference type="KEGG" id="uma:UMAG_01795"/>
<dbReference type="eggNOG" id="ENOG502RCNY">
    <property type="taxonomic scope" value="Eukaryota"/>
</dbReference>
<accession>A0A0D1E8A6</accession>
<dbReference type="Gene3D" id="3.40.50.300">
    <property type="entry name" value="P-loop containing nucleotide triphosphate hydrolases"/>
    <property type="match status" value="1"/>
</dbReference>